<dbReference type="Pfam" id="PF00482">
    <property type="entry name" value="T2SSF"/>
    <property type="match status" value="2"/>
</dbReference>
<keyword evidence="5 8" id="KW-0812">Transmembrane</keyword>
<dbReference type="PANTHER" id="PTHR30012">
    <property type="entry name" value="GENERAL SECRETION PATHWAY PROTEIN"/>
    <property type="match status" value="1"/>
</dbReference>
<keyword evidence="7 8" id="KW-0472">Membrane</keyword>
<evidence type="ECO:0000256" key="4">
    <source>
        <dbReference type="ARBA" id="ARBA00022519"/>
    </source>
</evidence>
<evidence type="ECO:0000259" key="9">
    <source>
        <dbReference type="Pfam" id="PF00482"/>
    </source>
</evidence>
<dbReference type="Gene3D" id="1.20.81.30">
    <property type="entry name" value="Type II secretion system (T2SS), domain F"/>
    <property type="match status" value="2"/>
</dbReference>
<evidence type="ECO:0000313" key="10">
    <source>
        <dbReference type="EMBL" id="CDH43933.1"/>
    </source>
</evidence>
<dbReference type="GO" id="GO:0005886">
    <property type="term" value="C:plasma membrane"/>
    <property type="evidence" value="ECO:0007669"/>
    <property type="project" value="UniProtKB-SubCell"/>
</dbReference>
<evidence type="ECO:0000256" key="5">
    <source>
        <dbReference type="ARBA" id="ARBA00022692"/>
    </source>
</evidence>
<evidence type="ECO:0000256" key="1">
    <source>
        <dbReference type="ARBA" id="ARBA00004429"/>
    </source>
</evidence>
<feature type="domain" description="Type II secretion system protein GspF" evidence="9">
    <location>
        <begin position="276"/>
        <end position="396"/>
    </location>
</feature>
<dbReference type="EMBL" id="CBTK010000046">
    <property type="protein sequence ID" value="CDH43933.1"/>
    <property type="molecule type" value="Genomic_DNA"/>
</dbReference>
<evidence type="ECO:0000256" key="7">
    <source>
        <dbReference type="ARBA" id="ARBA00023136"/>
    </source>
</evidence>
<keyword evidence="6 8" id="KW-1133">Transmembrane helix</keyword>
<dbReference type="InterPro" id="IPR003004">
    <property type="entry name" value="GspF/PilC"/>
</dbReference>
<evidence type="ECO:0000256" key="8">
    <source>
        <dbReference type="SAM" id="Phobius"/>
    </source>
</evidence>
<keyword evidence="4" id="KW-0997">Cell inner membrane</keyword>
<accession>A0A7U7J379</accession>
<feature type="domain" description="Type II secretion system protein GspF" evidence="9">
    <location>
        <begin position="74"/>
        <end position="195"/>
    </location>
</feature>
<feature type="transmembrane region" description="Helical" evidence="8">
    <location>
        <begin position="224"/>
        <end position="240"/>
    </location>
</feature>
<dbReference type="GO" id="GO:0015628">
    <property type="term" value="P:protein secretion by the type II secretion system"/>
    <property type="evidence" value="ECO:0007669"/>
    <property type="project" value="TreeGrafter"/>
</dbReference>
<dbReference type="FunFam" id="1.20.81.30:FF:000001">
    <property type="entry name" value="Type II secretion system protein F"/>
    <property type="match status" value="2"/>
</dbReference>
<dbReference type="RefSeq" id="WP_034431014.1">
    <property type="nucleotide sequence ID" value="NZ_CBTK010000046.1"/>
</dbReference>
<feature type="transmembrane region" description="Helical" evidence="8">
    <location>
        <begin position="378"/>
        <end position="401"/>
    </location>
</feature>
<dbReference type="InterPro" id="IPR018076">
    <property type="entry name" value="T2SS_GspF_dom"/>
</dbReference>
<evidence type="ECO:0000313" key="11">
    <source>
        <dbReference type="Proteomes" id="UP000019184"/>
    </source>
</evidence>
<gene>
    <name evidence="10" type="ORF">BN874_140026</name>
</gene>
<organism evidence="10 11">
    <name type="scientific">Candidatus Contendobacter odensis Run_B_J11</name>
    <dbReference type="NCBI Taxonomy" id="1400861"/>
    <lineage>
        <taxon>Bacteria</taxon>
        <taxon>Pseudomonadati</taxon>
        <taxon>Pseudomonadota</taxon>
        <taxon>Gammaproteobacteria</taxon>
        <taxon>Candidatus Competibacteraceae</taxon>
        <taxon>Candidatus Contendibacter</taxon>
    </lineage>
</organism>
<dbReference type="PRINTS" id="PR00812">
    <property type="entry name" value="BCTERIALGSPF"/>
</dbReference>
<dbReference type="OrthoDB" id="9805682at2"/>
<protein>
    <submittedName>
        <fullName evidence="10">Type II secretion system protein</fullName>
    </submittedName>
</protein>
<evidence type="ECO:0000256" key="6">
    <source>
        <dbReference type="ARBA" id="ARBA00022989"/>
    </source>
</evidence>
<comment type="subcellular location">
    <subcellularLocation>
        <location evidence="1">Cell inner membrane</location>
        <topology evidence="1">Multi-pass membrane protein</topology>
    </subcellularLocation>
</comment>
<keyword evidence="3" id="KW-1003">Cell membrane</keyword>
<comment type="caution">
    <text evidence="10">The sequence shown here is derived from an EMBL/GenBank/DDBJ whole genome shotgun (WGS) entry which is preliminary data.</text>
</comment>
<sequence length="406" mass="44318">MPRYRYEAVDAAGETLRDELDAASPEAAIERLRDQGLLPLSVAETKGGFLLGSFGQPWFSKRRALSQKVVMLLTQQLSSLINAGMPLDRALTILIGVTDDEPSKVLVERVQEKVRGGSTLADALEAQGVFSRFYLNMIRAGETGGALEVVLKRLTEFLERSRALRETVTSALIYPLILLSVSALSVIILLTFVVPQFQRLFADAGKALPLATQIVIAAGDGFRHYWWAGAMAILLLVAAMRQQLNQPESRLRWDRWFLRLPLFGDLIAKVETARLTRTLGTLLGNGVSLLNALTIVRETLTNRVLAGALGEVAEQVKSGRGLADPLLESGDFPKLAVQMVRVGEETGQLQEMLLQVADTYDAEVQTAVKRMLTLLEPAMILGLGVIIAGIIMSILVAILSLNDLAF</sequence>
<evidence type="ECO:0000256" key="3">
    <source>
        <dbReference type="ARBA" id="ARBA00022475"/>
    </source>
</evidence>
<proteinExistence type="inferred from homology"/>
<dbReference type="InterPro" id="IPR042094">
    <property type="entry name" value="T2SS_GspF_sf"/>
</dbReference>
<dbReference type="AlphaFoldDB" id="A0A7U7J379"/>
<feature type="transmembrane region" description="Helical" evidence="8">
    <location>
        <begin position="171"/>
        <end position="194"/>
    </location>
</feature>
<dbReference type="Proteomes" id="UP000019184">
    <property type="component" value="Unassembled WGS sequence"/>
</dbReference>
<keyword evidence="11" id="KW-1185">Reference proteome</keyword>
<name>A0A7U7J379_9GAMM</name>
<reference evidence="10 11" key="1">
    <citation type="journal article" date="2014" name="ISME J.">
        <title>Candidatus Competibacter-lineage genomes retrieved from metagenomes reveal functional metabolic diversity.</title>
        <authorList>
            <person name="McIlroy S.J."/>
            <person name="Albertsen M."/>
            <person name="Andresen E.K."/>
            <person name="Saunders A.M."/>
            <person name="Kristiansen R."/>
            <person name="Stokholm-Bjerregaard M."/>
            <person name="Nielsen K.L."/>
            <person name="Nielsen P.H."/>
        </authorList>
    </citation>
    <scope>NUCLEOTIDE SEQUENCE [LARGE SCALE GENOMIC DNA]</scope>
    <source>
        <strain evidence="10 11">Run_B_J11</strain>
    </source>
</reference>
<dbReference type="PANTHER" id="PTHR30012:SF0">
    <property type="entry name" value="TYPE II SECRETION SYSTEM PROTEIN F-RELATED"/>
    <property type="match status" value="1"/>
</dbReference>
<evidence type="ECO:0000256" key="2">
    <source>
        <dbReference type="ARBA" id="ARBA00005745"/>
    </source>
</evidence>
<comment type="similarity">
    <text evidence="2">Belongs to the GSP F family.</text>
</comment>